<dbReference type="OrthoDB" id="2755385at2759"/>
<dbReference type="CDD" id="cd12087">
    <property type="entry name" value="TM_EGFR-like"/>
    <property type="match status" value="1"/>
</dbReference>
<dbReference type="STRING" id="1328759.A0A5C2T7F5"/>
<dbReference type="AlphaFoldDB" id="A0A5C2T7F5"/>
<feature type="compositionally biased region" description="Low complexity" evidence="1">
    <location>
        <begin position="182"/>
        <end position="195"/>
    </location>
</feature>
<keyword evidence="2" id="KW-0472">Membrane</keyword>
<proteinExistence type="predicted"/>
<sequence>MSTPSLIDDSAPIVAYSATGWIIDAGFLPAFNHTRHGATGTDASVSLTFEGTGIEVVTTRESTSRAGRPTTLYSIDGAYVENSTEPFVPDGPTQFNVTVFSKKNLPSGMHVLNISNLNGTSPNTYWIDYFLVYGSLPVTTEDRTTTVPSVTFHTTTRAHETSLQVAPGLPSTPTILGSHTTPPKSSQESSERSPSTIYSSRAPTAHPSRSPSATSITSDPAYASGTPYGASGYGYGIGGSSQTPPSPPASSVPSDDAAASRGTHHNIIPAVVGGVLGGIMVVSALVTLVLFIRRRNRLRHQAVEMSTNNRASYYFSNDGWVTLQSDNPSVEEDAADAARCEAAPVNRRPSSDSSQYASAFEHPVSEVPSELVQAWHAL</sequence>
<reference evidence="3" key="1">
    <citation type="journal article" date="2018" name="Genome Biol. Evol.">
        <title>Genomics and development of Lentinus tigrinus, a white-rot wood-decaying mushroom with dimorphic fruiting bodies.</title>
        <authorList>
            <person name="Wu B."/>
            <person name="Xu Z."/>
            <person name="Knudson A."/>
            <person name="Carlson A."/>
            <person name="Chen N."/>
            <person name="Kovaka S."/>
            <person name="LaButti K."/>
            <person name="Lipzen A."/>
            <person name="Pennachio C."/>
            <person name="Riley R."/>
            <person name="Schakwitz W."/>
            <person name="Umezawa K."/>
            <person name="Ohm R.A."/>
            <person name="Grigoriev I.V."/>
            <person name="Nagy L.G."/>
            <person name="Gibbons J."/>
            <person name="Hibbett D."/>
        </authorList>
    </citation>
    <scope>NUCLEOTIDE SEQUENCE [LARGE SCALE GENOMIC DNA]</scope>
    <source>
        <strain evidence="3">ALCF2SS1-6</strain>
    </source>
</reference>
<evidence type="ECO:0000256" key="2">
    <source>
        <dbReference type="SAM" id="Phobius"/>
    </source>
</evidence>
<dbReference type="EMBL" id="ML122250">
    <property type="protein sequence ID" value="RPD67546.1"/>
    <property type="molecule type" value="Genomic_DNA"/>
</dbReference>
<evidence type="ECO:0000313" key="3">
    <source>
        <dbReference type="EMBL" id="RPD67546.1"/>
    </source>
</evidence>
<dbReference type="Gene3D" id="2.60.120.260">
    <property type="entry name" value="Galactose-binding domain-like"/>
    <property type="match status" value="1"/>
</dbReference>
<evidence type="ECO:0000313" key="4">
    <source>
        <dbReference type="Proteomes" id="UP000313359"/>
    </source>
</evidence>
<protein>
    <submittedName>
        <fullName evidence="3">Uncharacterized protein</fullName>
    </submittedName>
</protein>
<accession>A0A5C2T7F5</accession>
<feature type="compositionally biased region" description="Polar residues" evidence="1">
    <location>
        <begin position="196"/>
        <end position="218"/>
    </location>
</feature>
<feature type="transmembrane region" description="Helical" evidence="2">
    <location>
        <begin position="267"/>
        <end position="292"/>
    </location>
</feature>
<feature type="region of interest" description="Disordered" evidence="1">
    <location>
        <begin position="235"/>
        <end position="260"/>
    </location>
</feature>
<evidence type="ECO:0000256" key="1">
    <source>
        <dbReference type="SAM" id="MobiDB-lite"/>
    </source>
</evidence>
<feature type="compositionally biased region" description="Polar residues" evidence="1">
    <location>
        <begin position="171"/>
        <end position="181"/>
    </location>
</feature>
<keyword evidence="4" id="KW-1185">Reference proteome</keyword>
<dbReference type="Proteomes" id="UP000313359">
    <property type="component" value="Unassembled WGS sequence"/>
</dbReference>
<keyword evidence="2" id="KW-0812">Transmembrane</keyword>
<keyword evidence="2" id="KW-1133">Transmembrane helix</keyword>
<feature type="region of interest" description="Disordered" evidence="1">
    <location>
        <begin position="158"/>
        <end position="220"/>
    </location>
</feature>
<name>A0A5C2T7F5_9APHY</name>
<gene>
    <name evidence="3" type="ORF">L227DRAFT_569679</name>
</gene>
<feature type="compositionally biased region" description="Low complexity" evidence="1">
    <location>
        <begin position="251"/>
        <end position="260"/>
    </location>
</feature>
<organism evidence="3 4">
    <name type="scientific">Lentinus tigrinus ALCF2SS1-6</name>
    <dbReference type="NCBI Taxonomy" id="1328759"/>
    <lineage>
        <taxon>Eukaryota</taxon>
        <taxon>Fungi</taxon>
        <taxon>Dikarya</taxon>
        <taxon>Basidiomycota</taxon>
        <taxon>Agaricomycotina</taxon>
        <taxon>Agaricomycetes</taxon>
        <taxon>Polyporales</taxon>
        <taxon>Polyporaceae</taxon>
        <taxon>Lentinus</taxon>
    </lineage>
</organism>